<organism evidence="1 2">
    <name type="scientific">Halalkalibacterium halodurans (strain ATCC BAA-125 / DSM 18197 / FERM 7344 / JCM 9153 / C-125)</name>
    <name type="common">Bacillus halodurans</name>
    <dbReference type="NCBI Taxonomy" id="272558"/>
    <lineage>
        <taxon>Bacteria</taxon>
        <taxon>Bacillati</taxon>
        <taxon>Bacillota</taxon>
        <taxon>Bacilli</taxon>
        <taxon>Bacillales</taxon>
        <taxon>Bacillaceae</taxon>
        <taxon>Halalkalibacterium (ex Joshi et al. 2022)</taxon>
    </lineage>
</organism>
<dbReference type="eggNOG" id="ENOG5030E42">
    <property type="taxonomic scope" value="Bacteria"/>
</dbReference>
<protein>
    <submittedName>
        <fullName evidence="1">BH4021 protein</fullName>
    </submittedName>
</protein>
<gene>
    <name evidence="1" type="ordered locus">BH4021</name>
</gene>
<dbReference type="EMBL" id="BA000004">
    <property type="protein sequence ID" value="BAB07740.1"/>
    <property type="molecule type" value="Genomic_DNA"/>
</dbReference>
<dbReference type="PIR" id="E84152">
    <property type="entry name" value="E84152"/>
</dbReference>
<keyword evidence="2" id="KW-1185">Reference proteome</keyword>
<evidence type="ECO:0000313" key="1">
    <source>
        <dbReference type="EMBL" id="BAB07740.1"/>
    </source>
</evidence>
<dbReference type="STRING" id="272558.gene:10729934"/>
<proteinExistence type="predicted"/>
<dbReference type="HOGENOM" id="CLU_1431935_0_0_9"/>
<dbReference type="Proteomes" id="UP000001258">
    <property type="component" value="Chromosome"/>
</dbReference>
<name>Q9K5R7_HALH5</name>
<reference evidence="1 2" key="1">
    <citation type="journal article" date="2000" name="Nucleic Acids Res.">
        <title>Complete genome sequence of the alkaliphilic bacterium Bacillus halodurans and genomic sequence comparison with Bacillus subtilis.</title>
        <authorList>
            <person name="Takami H."/>
            <person name="Nakasone K."/>
            <person name="Takaki Y."/>
            <person name="Maeno G."/>
            <person name="Sasaki R."/>
            <person name="Masui N."/>
            <person name="Fuji F."/>
            <person name="Hirama C."/>
            <person name="Nakamura Y."/>
            <person name="Ogasawara N."/>
            <person name="Kuhara S."/>
            <person name="Horikoshi K."/>
        </authorList>
    </citation>
    <scope>NUCLEOTIDE SEQUENCE [LARGE SCALE GENOMIC DNA]</scope>
    <source>
        <strain evidence="2">ATCC BAA-125 / DSM 18197 / FERM 7344 / JCM 9153 / C-125</strain>
    </source>
</reference>
<dbReference type="KEGG" id="bha:BH4021"/>
<accession>Q9K5R7</accession>
<sequence>MSKKWKIILGLVAVLCIGGYVMTNITQDEAQVIEREVKRVHGQLTTVMILHVEKIDRDRILVFYESGLGGQRFAVAELKKTLLSWKYENGFSLNTGDKKRRYSVSNEFAVMTGPAFHYDDFHEIKIETANGDVHTATIIESERGTKIYWFYVVEEESKFEEMNDVVVYTVTEDGEVIEEIEKPDNDPLY</sequence>
<evidence type="ECO:0000313" key="2">
    <source>
        <dbReference type="Proteomes" id="UP000001258"/>
    </source>
</evidence>
<dbReference type="AlphaFoldDB" id="Q9K5R7"/>
<dbReference type="RefSeq" id="WP_010900145.1">
    <property type="nucleotide sequence ID" value="NC_002570.2"/>
</dbReference>